<dbReference type="InterPro" id="IPR036390">
    <property type="entry name" value="WH_DNA-bd_sf"/>
</dbReference>
<dbReference type="SUPFAM" id="SSF46785">
    <property type="entry name" value="Winged helix' DNA-binding domain"/>
    <property type="match status" value="1"/>
</dbReference>
<evidence type="ECO:0000256" key="1">
    <source>
        <dbReference type="ARBA" id="ARBA00023015"/>
    </source>
</evidence>
<keyword evidence="3" id="KW-0804">Transcription</keyword>
<evidence type="ECO:0000256" key="2">
    <source>
        <dbReference type="ARBA" id="ARBA00023125"/>
    </source>
</evidence>
<dbReference type="SMART" id="SM00895">
    <property type="entry name" value="FCD"/>
    <property type="match status" value="1"/>
</dbReference>
<dbReference type="InterPro" id="IPR008920">
    <property type="entry name" value="TF_FadR/GntR_C"/>
</dbReference>
<proteinExistence type="predicted"/>
<dbReference type="CDD" id="cd07377">
    <property type="entry name" value="WHTH_GntR"/>
    <property type="match status" value="1"/>
</dbReference>
<dbReference type="AlphaFoldDB" id="Q0RCM9"/>
<name>Q0RCM9_FRAAA</name>
<dbReference type="PROSITE" id="PS50949">
    <property type="entry name" value="HTH_GNTR"/>
    <property type="match status" value="1"/>
</dbReference>
<dbReference type="PANTHER" id="PTHR43537:SF49">
    <property type="entry name" value="TRANSCRIPTIONAL REGULATORY PROTEIN"/>
    <property type="match status" value="1"/>
</dbReference>
<dbReference type="PANTHER" id="PTHR43537">
    <property type="entry name" value="TRANSCRIPTIONAL REGULATOR, GNTR FAMILY"/>
    <property type="match status" value="1"/>
</dbReference>
<evidence type="ECO:0000313" key="5">
    <source>
        <dbReference type="EMBL" id="CAJ64795.1"/>
    </source>
</evidence>
<dbReference type="KEGG" id="fal:FRAAL6172"/>
<dbReference type="HOGENOM" id="CLU_017584_5_1_11"/>
<sequence length="230" mass="24807">MVNSMKTLGAAHRPLRELVADELRQRILDGRITQGSRVIEDRLAEELGVSRNPVREAIRALESEGLVEVTPRRGVVVTVISAEEAHDLIEVRAALEVTAVRRAAARGVDPAVLAELAEIVATGSEAAAAGEFERLPMLNTRFHDLLARGSGNGALVEVLRDLQNRLQLLFSTGVQRRSGGAWDEHRRILDAIRAGDADWAEAEMRSHIRGAASRYEDTRAGVAAATGGAA</sequence>
<dbReference type="InterPro" id="IPR011711">
    <property type="entry name" value="GntR_C"/>
</dbReference>
<evidence type="ECO:0000313" key="6">
    <source>
        <dbReference type="Proteomes" id="UP000000657"/>
    </source>
</evidence>
<dbReference type="InterPro" id="IPR036388">
    <property type="entry name" value="WH-like_DNA-bd_sf"/>
</dbReference>
<dbReference type="Gene3D" id="1.20.120.530">
    <property type="entry name" value="GntR ligand-binding domain-like"/>
    <property type="match status" value="1"/>
</dbReference>
<reference evidence="5 6" key="1">
    <citation type="journal article" date="2007" name="Genome Res.">
        <title>Genome characteristics of facultatively symbiotic Frankia sp. strains reflect host range and host plant biogeography.</title>
        <authorList>
            <person name="Normand P."/>
            <person name="Lapierre P."/>
            <person name="Tisa L.S."/>
            <person name="Gogarten J.P."/>
            <person name="Alloisio N."/>
            <person name="Bagnarol E."/>
            <person name="Bassi C.A."/>
            <person name="Berry A.M."/>
            <person name="Bickhart D.M."/>
            <person name="Choisne N."/>
            <person name="Couloux A."/>
            <person name="Cournoyer B."/>
            <person name="Cruveiller S."/>
            <person name="Daubin V."/>
            <person name="Demange N."/>
            <person name="Francino M.P."/>
            <person name="Goltsman E."/>
            <person name="Huang Y."/>
            <person name="Kopp O.R."/>
            <person name="Labarre L."/>
            <person name="Lapidus A."/>
            <person name="Lavire C."/>
            <person name="Marechal J."/>
            <person name="Martinez M."/>
            <person name="Mastronunzio J.E."/>
            <person name="Mullin B.C."/>
            <person name="Niemann J."/>
            <person name="Pujic P."/>
            <person name="Rawnsley T."/>
            <person name="Rouy Z."/>
            <person name="Schenowitz C."/>
            <person name="Sellstedt A."/>
            <person name="Tavares F."/>
            <person name="Tomkins J.P."/>
            <person name="Vallenet D."/>
            <person name="Valverde C."/>
            <person name="Wall L.G."/>
            <person name="Wang Y."/>
            <person name="Medigue C."/>
            <person name="Benson D.R."/>
        </authorList>
    </citation>
    <scope>NUCLEOTIDE SEQUENCE [LARGE SCALE GENOMIC DNA]</scope>
    <source>
        <strain evidence="6">DSM 45986 / CECT 9034 / ACN14a</strain>
    </source>
</reference>
<keyword evidence="1" id="KW-0805">Transcription regulation</keyword>
<dbReference type="EMBL" id="CT573213">
    <property type="protein sequence ID" value="CAJ64795.1"/>
    <property type="molecule type" value="Genomic_DNA"/>
</dbReference>
<accession>Q0RCM9</accession>
<dbReference type="InterPro" id="IPR000524">
    <property type="entry name" value="Tscrpt_reg_HTH_GntR"/>
</dbReference>
<protein>
    <submittedName>
        <fullName evidence="5">GntR-family transcription regulator</fullName>
    </submittedName>
</protein>
<dbReference type="Pfam" id="PF00392">
    <property type="entry name" value="GntR"/>
    <property type="match status" value="1"/>
</dbReference>
<dbReference type="PRINTS" id="PR00035">
    <property type="entry name" value="HTHGNTR"/>
</dbReference>
<dbReference type="SUPFAM" id="SSF48008">
    <property type="entry name" value="GntR ligand-binding domain-like"/>
    <property type="match status" value="1"/>
</dbReference>
<dbReference type="GO" id="GO:0003700">
    <property type="term" value="F:DNA-binding transcription factor activity"/>
    <property type="evidence" value="ECO:0007669"/>
    <property type="project" value="InterPro"/>
</dbReference>
<dbReference type="STRING" id="326424.FRAAL6172"/>
<dbReference type="SMART" id="SM00345">
    <property type="entry name" value="HTH_GNTR"/>
    <property type="match status" value="1"/>
</dbReference>
<keyword evidence="2" id="KW-0238">DNA-binding</keyword>
<dbReference type="eggNOG" id="COG1802">
    <property type="taxonomic scope" value="Bacteria"/>
</dbReference>
<keyword evidence="6" id="KW-1185">Reference proteome</keyword>
<dbReference type="Gene3D" id="1.10.10.10">
    <property type="entry name" value="Winged helix-like DNA-binding domain superfamily/Winged helix DNA-binding domain"/>
    <property type="match status" value="1"/>
</dbReference>
<gene>
    <name evidence="5" type="ordered locus">FRAAL6172</name>
</gene>
<evidence type="ECO:0000259" key="4">
    <source>
        <dbReference type="PROSITE" id="PS50949"/>
    </source>
</evidence>
<organism evidence="5 6">
    <name type="scientific">Frankia alni (strain DSM 45986 / CECT 9034 / ACN14a)</name>
    <dbReference type="NCBI Taxonomy" id="326424"/>
    <lineage>
        <taxon>Bacteria</taxon>
        <taxon>Bacillati</taxon>
        <taxon>Actinomycetota</taxon>
        <taxon>Actinomycetes</taxon>
        <taxon>Frankiales</taxon>
        <taxon>Frankiaceae</taxon>
        <taxon>Frankia</taxon>
    </lineage>
</organism>
<dbReference type="GO" id="GO:0003677">
    <property type="term" value="F:DNA binding"/>
    <property type="evidence" value="ECO:0007669"/>
    <property type="project" value="UniProtKB-KW"/>
</dbReference>
<dbReference type="Pfam" id="PF07729">
    <property type="entry name" value="FCD"/>
    <property type="match status" value="1"/>
</dbReference>
<dbReference type="Proteomes" id="UP000000657">
    <property type="component" value="Chromosome"/>
</dbReference>
<evidence type="ECO:0000256" key="3">
    <source>
        <dbReference type="ARBA" id="ARBA00023163"/>
    </source>
</evidence>
<feature type="domain" description="HTH gntR-type" evidence="4">
    <location>
        <begin position="13"/>
        <end position="80"/>
    </location>
</feature>